<sequence>MSPSRLEDVLPLSPLQEGLWFHSLYDSDADEVYNTQLVLELDGDVDPERFREALRVLLRRHANLRVGFRQRKGGQPVQFVMRDVEPDWQVVDVTAAELDGFLTADRTRRFDVRTPPLLRCALVRLPDGTSRLVITNHHLLLDGWSAPLLVDELFQLYRSGGDTSGLRPVTPYKEYLRWVSEQDPAVAERAWRKALDGLTAPTLVAEPGRPARLPERAWLELPAGPIDELCRRRGLTVNTLVQGAWATVLGQLTGRGDVVFGATVSGRPPEIPGIETMIGLFINTLPVRVRLDPARSVVDNLARLQDAQAELLSHQQISLAEVQRIAGLGPLFDTLLVFENYPLDALADADEPGPRITGVDGGGATHYPLGLVVSRTGDGLQFRLDHRPEEFDAAELLGRLRRFLDAAVTDPDQPLARVELLDQAQRHRLLHDFNDHEAAPDGPGVVERFEERVRLAPDHPAVVHDGGTVTYRELNERINHLAHHLIASGVGRGSLVAVALPRSVDLVVALFAVVKTGAAYVPVEPDHPAERIEYLLRDADPDLLLTTRGTGVTGRRVILLDEPLPPLPVTDPRVTTSGADPMYVLYTSGSTGRPKGVVVPRSAVLHRLTGMQRQYRLDASDRVLQKTPAGFDVSVWEFFWTLTEGATLVLAADGGHRDVDHLVSVIREHGVTTVHFVPPVLRMFLDGPGAVDCTSLRRVFCGGEFLPADLQQQVWRTLKARLHHLYGPTEATIDVTQFDCAADDVQDPAPIGRPVPGARLYVLDAALRPVPVGTVGELYLAGTQLAHGYHRRGPLTAERFVADPFGEPGSRMYRSGDLARWRADGVLEFAGRVDDQVKVRGVRIELGEIEAVAREHPEVRQVAVVVRGEQGRERLTAYVVGPAGPLRDHLRRALPDYMVPTLFVELPELPLTTSGKLDRSALPAPDEEPTGPERAPRSPREDILCGLFAEVLGVRRVRPGDSFFELGGHSLLATRLISRIRTAFDVELSVRAVFESPTVAGLAARLDEAGDARPAVRPVPRDERVPLSFAQQRLWFLQQLEGPSATYHVPMVLRLSGQLDQDALRAAIGDVVDRHESLRTVFPSVEGVPHQQVLAAGPELRVVPADRLDEQLAEAVREPFDLAVDPPLRMTLFEVGPDEHVLLVLLHHIASDGRSSGLLERDLATAYAARCEGRSPNWPALPVQYADYALWQHELLGREDDPDSLVSRQLAFWREHLDGIPVELELPTDRPRPAVATNRGDGVEFGVSPEVHRALVRLARQQQASVFMVVQAAIAALLTRMGAGTDIPLGTSVSGRADEALDDLVGFFVNTLVLRTDTSGDPSFTDLLDRVRRGDLAAYAHQDVPFERLVEVLNPVRSMSRHPLYQVMLDFHRDERSEFTLAGLAVERERAGTDVAKVDLTFHVEESYDERGDAIGLQGVLEFATDLFDRRTAQAIAARLVRVLEAVAADPDTRIGDLDVLPADERERLVHVWNDTAHEVVPATLPDLIEQQVRRTPHAPAVAFGDTTLDYTELNSRANRLARLLISRGVGPERFVAIALPRSVDLVVALLAVLKTGGAYLPLDPSHPAERIGFMLDDVRPVLTLTDRTCAERLPATAPRLLVDELDLSTVDDSDPDRQLAARNAAFVIFTSGSTGRPKGVVVQHDSLNVYLAWARSAYPAVAGRALVHSPVSFDLTVTGLFAPLTTGGCAQLVELDESAQLDGQPTFVKATPSHLPVLLTLPPECSPTEQLVLGGESLMGEVLQQWRVRHPGATVINEYGPTETTVGCTEFRIEPGDRVPAGVVTIGRPIWNTQMYVLDAALRPVPVGVAGELYIAGDLVTRGYLNRPGLTSTKFVANPFGPPGSRMYRSGDIARWNADGMLEFVARVDDQVKIRGFRIELGEVETALNQHGSVRHAAAIVREDTPGDKRLVAYVVPEGECDPAALRDHVAARLPEYMVPAAVVLLDELPLTANRKLDRRALPAPKFAGDATGRGPRDEREAVLCRLFAEVLGVASVSIDDGFFELGGHSLLATRLISRIRAELGVEVGIRRLFESPTVAGISEALGSTGPARPPLVPASRPELVPLSHAQRRLWFLHQLEGPSPTYNIPLVLRMSGRLDRSALRAAVEDVVARHEILRTVFPDVDGTPHQLVLDPAPVVLHEADDLDEAARYCFDLARETPLRVSVLGGGTEHQVLVLLHHIAADGASQAPLVRDLATAYAARVGGSAPQWDPLPVQYADFTLWQRDVLGDEDDPGSEAARQLAFWRDALAGAPERIEIPTDRPRPAVASYRGDALEFAVDAATHAGLAGLAVAHDATVFMVLHAAVAALLTKLGAGEDIPIGTAVAGRSDEALGELIGFFVNTLVLRTDTSGDPRFTDLLARVKQTDLAAYAHQDVPFERLVEVVNPTRSLAHHPLFQVAFALQGDDDGALPQWPGLDVEVEGTGAGAAKVDLAFSLRENRDADGRPAGIDGVVSYRTDLFDEATARSLAERLTALLRQVVARPALRLSDVDVLTGAERAALAVRPAPPQDQPSWPELFERQVRRVPDNTAVEFDGGAWTYAELNERANRLAHHLIGRGIGPGDVVALALPKSGNLVLAITAVLKTGAAYLPVDVRYPAERIRQLLAGADLVVSTSDVEVPGSPLLLDTDWDADQPTTDPTDADRTAPLLPTTAAYVIHTSGSTGLPKGVVVPHAGFATLARNQARSYGAGEDNRVYQFVSPSFDVSVSELCLALLHGGCLVVPRHTSTGAELAAELDRARITHLLIPPSVLATVPRVDLPHLRVLITGAEPCPAELVEFFGRGRTMINAYGPTEATVDVTCARCEPGDHPTPIGLPLHGVAAYVLDAHLRPVPTGVVGELYVAGPGLAQGYRDRFGLTAERFVANPYGPPGTRMYRTGDLVRRRADGQLEYAGRADDQVKVRGFRIEPGEIEAVLTAHPEVAQARVVLREDRPGDRRLVGYVVSTAEPAELLRHLRGTLPDYMVPAAVVSVDEFPLTPNGKLDVARLPQPMTTGGGGRQPRSVREQVLCELFAEVLGVARVGVDDGFFELGGHSLLATRLVSRIREVLGADIGVQAVFRCSTPADLAGQLDGGGDGFDVLLTLRGGDGVPLFCVHPAAGLSWCYAGLLRHTDMPLYGLQLRGVDGRDRLPATLDELASDYADQIQKVRPQGPYRLLGYSLGGNIAHAVAGELQSRGGHVDLLALLDSSTSDIGLDEQEVLARLHADVVGGVDGSADPRTRIAEALGEDVLAAFPREHLPAAVDAIANSIRLAAGTRPEPIDGDLVLITSNSNPDLRPDWEPHVRGQVLLERVDCTHDEMLDPEPLAEITAVIENHLDRSR</sequence>
<dbReference type="InterPro" id="IPR036736">
    <property type="entry name" value="ACP-like_sf"/>
</dbReference>
<dbReference type="InterPro" id="IPR045851">
    <property type="entry name" value="AMP-bd_C_sf"/>
</dbReference>
<accession>A0A917NAZ0</accession>
<evidence type="ECO:0000313" key="8">
    <source>
        <dbReference type="Proteomes" id="UP000597989"/>
    </source>
</evidence>
<dbReference type="SUPFAM" id="SSF47336">
    <property type="entry name" value="ACP-like"/>
    <property type="match status" value="3"/>
</dbReference>
<feature type="region of interest" description="Disordered" evidence="5">
    <location>
        <begin position="2628"/>
        <end position="2649"/>
    </location>
</feature>
<organism evidence="7 8">
    <name type="scientific">Saccharopolyspora thermophila</name>
    <dbReference type="NCBI Taxonomy" id="89367"/>
    <lineage>
        <taxon>Bacteria</taxon>
        <taxon>Bacillati</taxon>
        <taxon>Actinomycetota</taxon>
        <taxon>Actinomycetes</taxon>
        <taxon>Pseudonocardiales</taxon>
        <taxon>Pseudonocardiaceae</taxon>
        <taxon>Saccharopolyspora</taxon>
    </lineage>
</organism>
<comment type="cofactor">
    <cofactor evidence="1">
        <name>pantetheine 4'-phosphate</name>
        <dbReference type="ChEBI" id="CHEBI:47942"/>
    </cofactor>
</comment>
<dbReference type="PROSITE" id="PS50075">
    <property type="entry name" value="CARRIER"/>
    <property type="match status" value="3"/>
</dbReference>
<dbReference type="Pfam" id="PF00975">
    <property type="entry name" value="Thioesterase"/>
    <property type="match status" value="1"/>
</dbReference>
<keyword evidence="3" id="KW-0597">Phosphoprotein</keyword>
<evidence type="ECO:0000313" key="7">
    <source>
        <dbReference type="EMBL" id="GGI84038.1"/>
    </source>
</evidence>
<dbReference type="SUPFAM" id="SSF53474">
    <property type="entry name" value="alpha/beta-Hydrolases"/>
    <property type="match status" value="1"/>
</dbReference>
<dbReference type="RefSeq" id="WP_188987183.1">
    <property type="nucleotide sequence ID" value="NZ_BAAAHC010000008.1"/>
</dbReference>
<dbReference type="InterPro" id="IPR006162">
    <property type="entry name" value="Ppantetheine_attach_site"/>
</dbReference>
<dbReference type="GO" id="GO:0043041">
    <property type="term" value="P:amino acid activation for nonribosomal peptide biosynthetic process"/>
    <property type="evidence" value="ECO:0007669"/>
    <property type="project" value="TreeGrafter"/>
</dbReference>
<dbReference type="Gene3D" id="3.30.559.10">
    <property type="entry name" value="Chloramphenicol acetyltransferase-like domain"/>
    <property type="match status" value="3"/>
</dbReference>
<dbReference type="GO" id="GO:0044550">
    <property type="term" value="P:secondary metabolite biosynthetic process"/>
    <property type="evidence" value="ECO:0007669"/>
    <property type="project" value="UniProtKB-ARBA"/>
</dbReference>
<name>A0A917NAZ0_9PSEU</name>
<evidence type="ECO:0000256" key="2">
    <source>
        <dbReference type="ARBA" id="ARBA00022450"/>
    </source>
</evidence>
<dbReference type="InterPro" id="IPR010071">
    <property type="entry name" value="AA_adenyl_dom"/>
</dbReference>
<dbReference type="InterPro" id="IPR020806">
    <property type="entry name" value="PKS_PP-bd"/>
</dbReference>
<dbReference type="SUPFAM" id="SSF56801">
    <property type="entry name" value="Acetyl-CoA synthetase-like"/>
    <property type="match status" value="3"/>
</dbReference>
<dbReference type="GO" id="GO:0005829">
    <property type="term" value="C:cytosol"/>
    <property type="evidence" value="ECO:0007669"/>
    <property type="project" value="TreeGrafter"/>
</dbReference>
<comment type="caution">
    <text evidence="7">The sequence shown here is derived from an EMBL/GenBank/DDBJ whole genome shotgun (WGS) entry which is preliminary data.</text>
</comment>
<keyword evidence="4" id="KW-0436">Ligase</keyword>
<dbReference type="InterPro" id="IPR001242">
    <property type="entry name" value="Condensation_dom"/>
</dbReference>
<dbReference type="InterPro" id="IPR020845">
    <property type="entry name" value="AMP-binding_CS"/>
</dbReference>
<dbReference type="Gene3D" id="1.10.1200.10">
    <property type="entry name" value="ACP-like"/>
    <property type="match status" value="2"/>
</dbReference>
<evidence type="ECO:0000256" key="4">
    <source>
        <dbReference type="ARBA" id="ARBA00022598"/>
    </source>
</evidence>
<dbReference type="InterPro" id="IPR023213">
    <property type="entry name" value="CAT-like_dom_sf"/>
</dbReference>
<feature type="region of interest" description="Disordered" evidence="5">
    <location>
        <begin position="914"/>
        <end position="939"/>
    </location>
</feature>
<evidence type="ECO:0000256" key="3">
    <source>
        <dbReference type="ARBA" id="ARBA00022553"/>
    </source>
</evidence>
<dbReference type="InterPro" id="IPR020802">
    <property type="entry name" value="TesA-like"/>
</dbReference>
<dbReference type="Gene3D" id="3.40.50.12780">
    <property type="entry name" value="N-terminal domain of ligase-like"/>
    <property type="match status" value="1"/>
</dbReference>
<dbReference type="InterPro" id="IPR025110">
    <property type="entry name" value="AMP-bd_C"/>
</dbReference>
<evidence type="ECO:0000256" key="5">
    <source>
        <dbReference type="SAM" id="MobiDB-lite"/>
    </source>
</evidence>
<proteinExistence type="predicted"/>
<dbReference type="Gene3D" id="3.30.559.30">
    <property type="entry name" value="Nonribosomal peptide synthetase, condensation domain"/>
    <property type="match status" value="3"/>
</dbReference>
<dbReference type="Pfam" id="PF00550">
    <property type="entry name" value="PP-binding"/>
    <property type="match status" value="3"/>
</dbReference>
<dbReference type="Gene3D" id="3.40.50.980">
    <property type="match status" value="4"/>
</dbReference>
<dbReference type="Proteomes" id="UP000597989">
    <property type="component" value="Unassembled WGS sequence"/>
</dbReference>
<dbReference type="FunFam" id="3.40.50.980:FF:000001">
    <property type="entry name" value="Non-ribosomal peptide synthetase"/>
    <property type="match status" value="2"/>
</dbReference>
<dbReference type="CDD" id="cd05930">
    <property type="entry name" value="A_NRPS"/>
    <property type="match status" value="1"/>
</dbReference>
<feature type="domain" description="Carrier" evidence="6">
    <location>
        <begin position="1976"/>
        <end position="2051"/>
    </location>
</feature>
<dbReference type="FunFam" id="3.40.50.980:FF:000002">
    <property type="entry name" value="Enterobactin synthetase component F"/>
    <property type="match status" value="1"/>
</dbReference>
<evidence type="ECO:0000256" key="1">
    <source>
        <dbReference type="ARBA" id="ARBA00001957"/>
    </source>
</evidence>
<dbReference type="InterPro" id="IPR001031">
    <property type="entry name" value="Thioesterase"/>
</dbReference>
<dbReference type="Gene3D" id="3.30.300.30">
    <property type="match status" value="3"/>
</dbReference>
<protein>
    <recommendedName>
        <fullName evidence="6">Carrier domain-containing protein</fullName>
    </recommendedName>
</protein>
<dbReference type="Pfam" id="PF13193">
    <property type="entry name" value="AMP-binding_C"/>
    <property type="match status" value="3"/>
</dbReference>
<dbReference type="CDD" id="cd17646">
    <property type="entry name" value="A_NRPS_AB3403-like"/>
    <property type="match status" value="1"/>
</dbReference>
<dbReference type="FunFam" id="3.40.50.12780:FF:000012">
    <property type="entry name" value="Non-ribosomal peptide synthetase"/>
    <property type="match status" value="2"/>
</dbReference>
<dbReference type="NCBIfam" id="TIGR01733">
    <property type="entry name" value="AA-adenyl-dom"/>
    <property type="match status" value="3"/>
</dbReference>
<dbReference type="PROSITE" id="PS00455">
    <property type="entry name" value="AMP_BINDING"/>
    <property type="match status" value="3"/>
</dbReference>
<dbReference type="EMBL" id="BMMT01000006">
    <property type="protein sequence ID" value="GGI84038.1"/>
    <property type="molecule type" value="Genomic_DNA"/>
</dbReference>
<feature type="domain" description="Carrier" evidence="6">
    <location>
        <begin position="935"/>
        <end position="1010"/>
    </location>
</feature>
<dbReference type="GO" id="GO:0016874">
    <property type="term" value="F:ligase activity"/>
    <property type="evidence" value="ECO:0007669"/>
    <property type="project" value="UniProtKB-KW"/>
</dbReference>
<dbReference type="InterPro" id="IPR029058">
    <property type="entry name" value="AB_hydrolase_fold"/>
</dbReference>
<dbReference type="Pfam" id="PF00668">
    <property type="entry name" value="Condensation"/>
    <property type="match status" value="3"/>
</dbReference>
<dbReference type="Pfam" id="PF00501">
    <property type="entry name" value="AMP-binding"/>
    <property type="match status" value="3"/>
</dbReference>
<dbReference type="NCBIfam" id="NF003417">
    <property type="entry name" value="PRK04813.1"/>
    <property type="match status" value="3"/>
</dbReference>
<dbReference type="InterPro" id="IPR000873">
    <property type="entry name" value="AMP-dep_synth/lig_dom"/>
</dbReference>
<dbReference type="CDD" id="cd19540">
    <property type="entry name" value="LCL_NRPS-like"/>
    <property type="match status" value="2"/>
</dbReference>
<dbReference type="FunFam" id="2.30.38.10:FF:000001">
    <property type="entry name" value="Non-ribosomal peptide synthetase PvdI"/>
    <property type="match status" value="3"/>
</dbReference>
<dbReference type="CDD" id="cd19543">
    <property type="entry name" value="DCL_NRPS"/>
    <property type="match status" value="1"/>
</dbReference>
<dbReference type="PROSITE" id="PS00012">
    <property type="entry name" value="PHOSPHOPANTETHEINE"/>
    <property type="match status" value="3"/>
</dbReference>
<evidence type="ECO:0000259" key="6">
    <source>
        <dbReference type="PROSITE" id="PS50075"/>
    </source>
</evidence>
<dbReference type="FunFam" id="3.30.559.30:FF:000001">
    <property type="entry name" value="Non-ribosomal peptide synthetase"/>
    <property type="match status" value="1"/>
</dbReference>
<keyword evidence="2" id="KW-0596">Phosphopantetheine</keyword>
<dbReference type="Gene3D" id="3.40.50.1820">
    <property type="entry name" value="alpha/beta hydrolase"/>
    <property type="match status" value="1"/>
</dbReference>
<dbReference type="FunFam" id="3.30.300.30:FF:000010">
    <property type="entry name" value="Enterobactin synthetase component F"/>
    <property type="match status" value="3"/>
</dbReference>
<reference evidence="7 8" key="1">
    <citation type="journal article" date="2014" name="Int. J. Syst. Evol. Microbiol.">
        <title>Complete genome sequence of Corynebacterium casei LMG S-19264T (=DSM 44701T), isolated from a smear-ripened cheese.</title>
        <authorList>
            <consortium name="US DOE Joint Genome Institute (JGI-PGF)"/>
            <person name="Walter F."/>
            <person name="Albersmeier A."/>
            <person name="Kalinowski J."/>
            <person name="Ruckert C."/>
        </authorList>
    </citation>
    <scope>NUCLEOTIDE SEQUENCE [LARGE SCALE GENOMIC DNA]</scope>
    <source>
        <strain evidence="7 8">CGMCC 4.7206</strain>
    </source>
</reference>
<dbReference type="SUPFAM" id="SSF52777">
    <property type="entry name" value="CoA-dependent acyltransferases"/>
    <property type="match status" value="6"/>
</dbReference>
<dbReference type="Gene3D" id="2.30.38.10">
    <property type="entry name" value="Luciferase, Domain 3"/>
    <property type="match status" value="2"/>
</dbReference>
<dbReference type="SMART" id="SM00823">
    <property type="entry name" value="PKS_PP"/>
    <property type="match status" value="3"/>
</dbReference>
<gene>
    <name evidence="7" type="ORF">GCM10011581_21570</name>
</gene>
<dbReference type="GO" id="GO:0008610">
    <property type="term" value="P:lipid biosynthetic process"/>
    <property type="evidence" value="ECO:0007669"/>
    <property type="project" value="UniProtKB-ARBA"/>
</dbReference>
<dbReference type="InterPro" id="IPR009081">
    <property type="entry name" value="PP-bd_ACP"/>
</dbReference>
<dbReference type="InterPro" id="IPR042099">
    <property type="entry name" value="ANL_N_sf"/>
</dbReference>
<dbReference type="SMART" id="SM00824">
    <property type="entry name" value="PKS_TE"/>
    <property type="match status" value="1"/>
</dbReference>
<dbReference type="PANTHER" id="PTHR45527">
    <property type="entry name" value="NONRIBOSOMAL PEPTIDE SYNTHETASE"/>
    <property type="match status" value="1"/>
</dbReference>
<feature type="domain" description="Carrier" evidence="6">
    <location>
        <begin position="3003"/>
        <end position="3078"/>
    </location>
</feature>
<dbReference type="GO" id="GO:0031177">
    <property type="term" value="F:phosphopantetheine binding"/>
    <property type="evidence" value="ECO:0007669"/>
    <property type="project" value="InterPro"/>
</dbReference>
<dbReference type="GO" id="GO:0072330">
    <property type="term" value="P:monocarboxylic acid biosynthetic process"/>
    <property type="evidence" value="ECO:0007669"/>
    <property type="project" value="UniProtKB-ARBA"/>
</dbReference>
<dbReference type="FunFam" id="1.10.1200.10:FF:000016">
    <property type="entry name" value="Non-ribosomal peptide synthase"/>
    <property type="match status" value="3"/>
</dbReference>
<dbReference type="PANTHER" id="PTHR45527:SF1">
    <property type="entry name" value="FATTY ACID SYNTHASE"/>
    <property type="match status" value="1"/>
</dbReference>